<dbReference type="SUPFAM" id="SSF56601">
    <property type="entry name" value="beta-lactamase/transpeptidase-like"/>
    <property type="match status" value="1"/>
</dbReference>
<dbReference type="FunFam" id="1.10.3810.10:FF:000002">
    <property type="entry name" value="Penicillin-binding protein 1B"/>
    <property type="match status" value="1"/>
</dbReference>
<evidence type="ECO:0000256" key="26">
    <source>
        <dbReference type="SAM" id="MobiDB-lite"/>
    </source>
</evidence>
<gene>
    <name evidence="31" type="ORF">SAMN03084138_04702</name>
</gene>
<dbReference type="GO" id="GO:0008658">
    <property type="term" value="F:penicillin binding"/>
    <property type="evidence" value="ECO:0007669"/>
    <property type="project" value="UniProtKB-UniRule"/>
</dbReference>
<sequence length="786" mass="87958">MTKPTPKKTTSRTRSKTAATKSTASKRGTKKSPPSKGWGRRLLSLGFKLALVGIAALAILGIYLDGKIQERFEGQIWQLPAVVYGRVLHVAPGEPVDITTLKRELDLLNYNKVRNPQRPGEYSSSKTRVELVRRPFEFEDGPEQAQHVMISFKDGGVSAIKQLDSGKQRGYLRIEPKLLGMMESNTDEQRIFLPRERFPEFLVDALLTTEDRDFYHHDGVSPMAIARALVANIRAGRTVQGGSTLTQQLAKNLFLTRDRTLWRKVQEAYIAIILDYRYSKDRILEAYLNEVYLGQARGQGVHGFPLGARLYFGRPIEELRIDQLALLVGMVKGPSYYNPWRYPERAQERRDLVLRMMMQGNVLTANQYAQAAARPLDVQQSPSLNSRQPAYFEQLTREIRERVGNQFNPESGLRVFSTLDPLSQSLIEKTVVKKVKELRKVAGDKLEAAVVIADRQSGEIRAMVGGSRPGYAGFNRALNGSRQIGSLSKPAVYLAALSEPEKYNLATPLDDKPVVLKGDQGSEWRPRNYDRKYRGQVPLLKALANSYNVPTVNLGLALGLNTVIDTFDDLGVDPAQITRVPSLLLGAFTLTPMEVTQMFQTLGSGGRKAPLTALRAVVTQQGQVLYRNWPKASQTVSEQASWLTIYAMKDVVKSGTARFLQPSFGWAGLAGKTGTTDNNRDSWYVGIDGREVVTVWLGRDDNKSTKLTGSSGALRVYADYMTARQPEPLTLSWPENLTTVPYTVKDSQFLTDCFSKLKLPMWDPTGAWRKRCDKPDPVGWFNSLFN</sequence>
<feature type="active site" description="Proton donor; for transglycosylase activity" evidence="25">
    <location>
        <position position="210"/>
    </location>
</feature>
<dbReference type="GO" id="GO:0071555">
    <property type="term" value="P:cell wall organization"/>
    <property type="evidence" value="ECO:0007669"/>
    <property type="project" value="UniProtKB-UniRule"/>
</dbReference>
<accession>A0A1I5XHE4</accession>
<evidence type="ECO:0000259" key="29">
    <source>
        <dbReference type="Pfam" id="PF00912"/>
    </source>
</evidence>
<dbReference type="InterPro" id="IPR001460">
    <property type="entry name" value="PCN-bd_Tpept"/>
</dbReference>
<dbReference type="GeneID" id="35869668"/>
<evidence type="ECO:0000256" key="9">
    <source>
        <dbReference type="ARBA" id="ARBA00022670"/>
    </source>
</evidence>
<dbReference type="InterPro" id="IPR050396">
    <property type="entry name" value="Glycosyltr_51/Transpeptidase"/>
</dbReference>
<evidence type="ECO:0000256" key="13">
    <source>
        <dbReference type="ARBA" id="ARBA00022960"/>
    </source>
</evidence>
<feature type="domain" description="Penicillin-binding protein transpeptidase" evidence="28">
    <location>
        <begin position="449"/>
        <end position="688"/>
    </location>
</feature>
<protein>
    <recommendedName>
        <fullName evidence="6 23">Penicillin-binding protein 1B</fullName>
        <shortName evidence="24">PBP-1b</shortName>
        <shortName evidence="24">PBP1b</shortName>
    </recommendedName>
    <alternativeName>
        <fullName evidence="19 24">Murein polymerase</fullName>
    </alternativeName>
</protein>
<comment type="similarity">
    <text evidence="5 24">In the N-terminal section; belongs to the glycosyltransferase 51 family.</text>
</comment>
<feature type="domain" description="Bifunctional transglycosylase second" evidence="30">
    <location>
        <begin position="91"/>
        <end position="173"/>
    </location>
</feature>
<dbReference type="Gene3D" id="3.30.2060.10">
    <property type="entry name" value="Penicillin-binding protein 1b domain"/>
    <property type="match status" value="1"/>
</dbReference>
<dbReference type="PIRSF" id="PIRSF002799">
    <property type="entry name" value="PBP_1b"/>
    <property type="match status" value="1"/>
</dbReference>
<dbReference type="STRING" id="1121869.SAMN03084138_04702"/>
<dbReference type="Pfam" id="PF14814">
    <property type="entry name" value="UB2H"/>
    <property type="match status" value="1"/>
</dbReference>
<dbReference type="PANTHER" id="PTHR32282">
    <property type="entry name" value="BINDING PROTEIN TRANSPEPTIDASE, PUTATIVE-RELATED"/>
    <property type="match status" value="1"/>
</dbReference>
<evidence type="ECO:0000256" key="14">
    <source>
        <dbReference type="ARBA" id="ARBA00022984"/>
    </source>
</evidence>
<evidence type="ECO:0000256" key="8">
    <source>
        <dbReference type="ARBA" id="ARBA00022645"/>
    </source>
</evidence>
<comment type="catalytic activity">
    <reaction evidence="20">
        <text>Preferential cleavage: (Ac)2-L-Lys-D-Ala-|-D-Ala. Also transpeptidation of peptidyl-alanyl moieties that are N-acyl substituents of D-alanine.</text>
        <dbReference type="EC" id="3.4.16.4"/>
    </reaction>
</comment>
<keyword evidence="14 24" id="KW-0573">Peptidoglycan synthesis</keyword>
<dbReference type="Gene3D" id="3.40.710.10">
    <property type="entry name" value="DD-peptidase/beta-lactamase superfamily"/>
    <property type="match status" value="1"/>
</dbReference>
<reference evidence="31 32" key="1">
    <citation type="submission" date="2016-10" db="EMBL/GenBank/DDBJ databases">
        <authorList>
            <person name="de Groot N.N."/>
        </authorList>
    </citation>
    <scope>NUCLEOTIDE SEQUENCE [LARGE SCALE GENOMIC DNA]</scope>
    <source>
        <strain evidence="31 32">DSM 15893</strain>
    </source>
</reference>
<evidence type="ECO:0000259" key="28">
    <source>
        <dbReference type="Pfam" id="PF00905"/>
    </source>
</evidence>
<evidence type="ECO:0000256" key="5">
    <source>
        <dbReference type="ARBA" id="ARBA00007739"/>
    </source>
</evidence>
<dbReference type="GO" id="GO:0005886">
    <property type="term" value="C:plasma membrane"/>
    <property type="evidence" value="ECO:0007669"/>
    <property type="project" value="UniProtKB-SubCell"/>
</dbReference>
<evidence type="ECO:0000256" key="10">
    <source>
        <dbReference type="ARBA" id="ARBA00022676"/>
    </source>
</evidence>
<dbReference type="EMBL" id="FOWR01000064">
    <property type="protein sequence ID" value="SFQ31399.1"/>
    <property type="molecule type" value="Genomic_DNA"/>
</dbReference>
<dbReference type="RefSeq" id="WP_074928854.1">
    <property type="nucleotide sequence ID" value="NZ_FOWR01000064.1"/>
</dbReference>
<evidence type="ECO:0000256" key="19">
    <source>
        <dbReference type="ARBA" id="ARBA00032454"/>
    </source>
</evidence>
<dbReference type="InterPro" id="IPR012338">
    <property type="entry name" value="Beta-lactam/transpept-like"/>
</dbReference>
<evidence type="ECO:0000256" key="6">
    <source>
        <dbReference type="ARBA" id="ARBA00018637"/>
    </source>
</evidence>
<evidence type="ECO:0000256" key="7">
    <source>
        <dbReference type="ARBA" id="ARBA00022475"/>
    </source>
</evidence>
<dbReference type="GO" id="GO:0046677">
    <property type="term" value="P:response to antibiotic"/>
    <property type="evidence" value="ECO:0007669"/>
    <property type="project" value="UniProtKB-UniRule"/>
</dbReference>
<comment type="similarity">
    <text evidence="4 24">In the C-terminal section; belongs to the transpeptidase family.</text>
</comment>
<dbReference type="InterPro" id="IPR001264">
    <property type="entry name" value="Glyco_trans_51"/>
</dbReference>
<comment type="function">
    <text evidence="1 24">Cell wall formation. Synthesis of cross-linked peptidoglycan from the lipid intermediates. The enzyme has a penicillin-insensitive transglycosylase N-terminal domain (formation of linear glycan strands) and a penicillin-sensitive transpeptidase C-terminal domain (cross-linking of the peptide subunits).</text>
</comment>
<comment type="pathway">
    <text evidence="22">Glycan biosynthesis.</text>
</comment>
<dbReference type="InterPro" id="IPR011813">
    <property type="entry name" value="PBP_1b"/>
</dbReference>
<evidence type="ECO:0000256" key="23">
    <source>
        <dbReference type="NCBIfam" id="TIGR02071"/>
    </source>
</evidence>
<evidence type="ECO:0000256" key="18">
    <source>
        <dbReference type="ARBA" id="ARBA00023316"/>
    </source>
</evidence>
<dbReference type="Pfam" id="PF00905">
    <property type="entry name" value="Transpeptidase"/>
    <property type="match status" value="1"/>
</dbReference>
<evidence type="ECO:0000256" key="17">
    <source>
        <dbReference type="ARBA" id="ARBA00023268"/>
    </source>
</evidence>
<keyword evidence="7" id="KW-1003">Cell membrane</keyword>
<comment type="pathway">
    <text evidence="3 24">Cell wall biogenesis; peptidoglycan biosynthesis.</text>
</comment>
<feature type="compositionally biased region" description="Low complexity" evidence="26">
    <location>
        <begin position="16"/>
        <end position="26"/>
    </location>
</feature>
<dbReference type="GO" id="GO:0009002">
    <property type="term" value="F:serine-type D-Ala-D-Ala carboxypeptidase activity"/>
    <property type="evidence" value="ECO:0007669"/>
    <property type="project" value="UniProtKB-EC"/>
</dbReference>
<keyword evidence="8" id="KW-0121">Carboxypeptidase</keyword>
<proteinExistence type="inferred from homology"/>
<dbReference type="GO" id="GO:0008360">
    <property type="term" value="P:regulation of cell shape"/>
    <property type="evidence" value="ECO:0007669"/>
    <property type="project" value="UniProtKB-UniRule"/>
</dbReference>
<dbReference type="InterPro" id="IPR036950">
    <property type="entry name" value="PBP_transglycosylase"/>
</dbReference>
<dbReference type="PANTHER" id="PTHR32282:SF11">
    <property type="entry name" value="PENICILLIN-BINDING PROTEIN 1B"/>
    <property type="match status" value="1"/>
</dbReference>
<keyword evidence="27" id="KW-1133">Transmembrane helix</keyword>
<dbReference type="AlphaFoldDB" id="A0A1I5XHE4"/>
<comment type="catalytic activity">
    <reaction evidence="21">
        <text>[GlcNAc-(1-&gt;4)-Mur2Ac(oyl-L-Ala-gamma-D-Glu-L-Lys-D-Ala-D-Ala)](n)-di-trans,octa-cis-undecaprenyl diphosphate + beta-D-GlcNAc-(1-&gt;4)-Mur2Ac(oyl-L-Ala-gamma-D-Glu-L-Lys-D-Ala-D-Ala)-di-trans,octa-cis-undecaprenyl diphosphate = [GlcNAc-(1-&gt;4)-Mur2Ac(oyl-L-Ala-gamma-D-Glu-L-Lys-D-Ala-D-Ala)](n+1)-di-trans,octa-cis-undecaprenyl diphosphate + di-trans,octa-cis-undecaprenyl diphosphate + H(+)</text>
        <dbReference type="Rhea" id="RHEA:23708"/>
        <dbReference type="Rhea" id="RHEA-COMP:9602"/>
        <dbReference type="Rhea" id="RHEA-COMP:9603"/>
        <dbReference type="ChEBI" id="CHEBI:15378"/>
        <dbReference type="ChEBI" id="CHEBI:58405"/>
        <dbReference type="ChEBI" id="CHEBI:60033"/>
        <dbReference type="ChEBI" id="CHEBI:78435"/>
        <dbReference type="EC" id="2.4.99.28"/>
    </reaction>
</comment>
<evidence type="ECO:0000256" key="21">
    <source>
        <dbReference type="ARBA" id="ARBA00049902"/>
    </source>
</evidence>
<evidence type="ECO:0000256" key="3">
    <source>
        <dbReference type="ARBA" id="ARBA00004752"/>
    </source>
</evidence>
<evidence type="ECO:0000256" key="24">
    <source>
        <dbReference type="PIRNR" id="PIRNR002799"/>
    </source>
</evidence>
<dbReference type="GO" id="GO:0030288">
    <property type="term" value="C:outer membrane-bounded periplasmic space"/>
    <property type="evidence" value="ECO:0007669"/>
    <property type="project" value="TreeGrafter"/>
</dbReference>
<evidence type="ECO:0000256" key="22">
    <source>
        <dbReference type="ARBA" id="ARBA00060592"/>
    </source>
</evidence>
<dbReference type="GO" id="GO:0006508">
    <property type="term" value="P:proteolysis"/>
    <property type="evidence" value="ECO:0007669"/>
    <property type="project" value="UniProtKB-KW"/>
</dbReference>
<dbReference type="OrthoDB" id="9766909at2"/>
<evidence type="ECO:0000313" key="32">
    <source>
        <dbReference type="Proteomes" id="UP000182692"/>
    </source>
</evidence>
<evidence type="ECO:0000256" key="2">
    <source>
        <dbReference type="ARBA" id="ARBA00004236"/>
    </source>
</evidence>
<evidence type="ECO:0000256" key="20">
    <source>
        <dbReference type="ARBA" id="ARBA00034000"/>
    </source>
</evidence>
<evidence type="ECO:0000259" key="30">
    <source>
        <dbReference type="Pfam" id="PF14814"/>
    </source>
</evidence>
<keyword evidence="16" id="KW-0046">Antibiotic resistance</keyword>
<feature type="transmembrane region" description="Helical" evidence="27">
    <location>
        <begin position="45"/>
        <end position="64"/>
    </location>
</feature>
<feature type="active site" description="Acyl-ester intermediate; for transpeptidase activity" evidence="25">
    <location>
        <position position="486"/>
    </location>
</feature>
<dbReference type="NCBIfam" id="TIGR02074">
    <property type="entry name" value="PBP_1a_fam"/>
    <property type="match status" value="1"/>
</dbReference>
<keyword evidence="15 27" id="KW-0472">Membrane</keyword>
<name>A0A1I5XHE4_9GAMM</name>
<dbReference type="Proteomes" id="UP000182692">
    <property type="component" value="Unassembled WGS sequence"/>
</dbReference>
<keyword evidence="11 24" id="KW-0808">Transferase</keyword>
<keyword evidence="18 24" id="KW-0961">Cell wall biogenesis/degradation</keyword>
<evidence type="ECO:0000256" key="11">
    <source>
        <dbReference type="ARBA" id="ARBA00022679"/>
    </source>
</evidence>
<dbReference type="Gene3D" id="1.10.3810.10">
    <property type="entry name" value="Biosynthetic peptidoglycan transglycosylase-like"/>
    <property type="match status" value="1"/>
</dbReference>
<dbReference type="NCBIfam" id="TIGR02071">
    <property type="entry name" value="PBP_1b"/>
    <property type="match status" value="1"/>
</dbReference>
<keyword evidence="9" id="KW-0645">Protease</keyword>
<feature type="compositionally biased region" description="Basic residues" evidence="26">
    <location>
        <begin position="1"/>
        <end position="15"/>
    </location>
</feature>
<evidence type="ECO:0000256" key="16">
    <source>
        <dbReference type="ARBA" id="ARBA00023251"/>
    </source>
</evidence>
<keyword evidence="17" id="KW-0511">Multifunctional enzyme</keyword>
<keyword evidence="27" id="KW-0812">Transmembrane</keyword>
<dbReference type="SUPFAM" id="SSF53955">
    <property type="entry name" value="Lysozyme-like"/>
    <property type="match status" value="1"/>
</dbReference>
<evidence type="ECO:0000256" key="4">
    <source>
        <dbReference type="ARBA" id="ARBA00007090"/>
    </source>
</evidence>
<dbReference type="UniPathway" id="UPA00219"/>
<organism evidence="31 32">
    <name type="scientific">Enterovibrio norvegicus DSM 15893</name>
    <dbReference type="NCBI Taxonomy" id="1121869"/>
    <lineage>
        <taxon>Bacteria</taxon>
        <taxon>Pseudomonadati</taxon>
        <taxon>Pseudomonadota</taxon>
        <taxon>Gammaproteobacteria</taxon>
        <taxon>Vibrionales</taxon>
        <taxon>Vibrionaceae</taxon>
        <taxon>Enterovibrio</taxon>
    </lineage>
</organism>
<dbReference type="InterPro" id="IPR028166">
    <property type="entry name" value="UB2H"/>
</dbReference>
<dbReference type="Gene3D" id="1.20.5.100">
    <property type="entry name" value="Cytochrome c1, transmembrane anchor, C-terminal"/>
    <property type="match status" value="1"/>
</dbReference>
<evidence type="ECO:0000256" key="1">
    <source>
        <dbReference type="ARBA" id="ARBA00002624"/>
    </source>
</evidence>
<evidence type="ECO:0000256" key="12">
    <source>
        <dbReference type="ARBA" id="ARBA00022801"/>
    </source>
</evidence>
<keyword evidence="10 24" id="KW-0328">Glycosyltransferase</keyword>
<dbReference type="GO" id="GO:0008955">
    <property type="term" value="F:peptidoglycan glycosyltransferase activity"/>
    <property type="evidence" value="ECO:0007669"/>
    <property type="project" value="UniProtKB-UniRule"/>
</dbReference>
<keyword evidence="12" id="KW-0378">Hydrolase</keyword>
<dbReference type="GO" id="GO:0009274">
    <property type="term" value="C:peptidoglycan-based cell wall"/>
    <property type="evidence" value="ECO:0007669"/>
    <property type="project" value="UniProtKB-UniRule"/>
</dbReference>
<evidence type="ECO:0000256" key="15">
    <source>
        <dbReference type="ARBA" id="ARBA00023136"/>
    </source>
</evidence>
<evidence type="ECO:0000313" key="31">
    <source>
        <dbReference type="EMBL" id="SFQ31399.1"/>
    </source>
</evidence>
<comment type="subcellular location">
    <subcellularLocation>
        <location evidence="2">Cell membrane</location>
    </subcellularLocation>
</comment>
<dbReference type="Pfam" id="PF00912">
    <property type="entry name" value="Transgly"/>
    <property type="match status" value="1"/>
</dbReference>
<evidence type="ECO:0000256" key="25">
    <source>
        <dbReference type="PIRSR" id="PIRSR002799-1"/>
    </source>
</evidence>
<feature type="domain" description="Glycosyl transferase family 51" evidence="29">
    <location>
        <begin position="185"/>
        <end position="357"/>
    </location>
</feature>
<keyword evidence="13 24" id="KW-0133">Cell shape</keyword>
<evidence type="ECO:0000256" key="27">
    <source>
        <dbReference type="SAM" id="Phobius"/>
    </source>
</evidence>
<dbReference type="GO" id="GO:0009252">
    <property type="term" value="P:peptidoglycan biosynthetic process"/>
    <property type="evidence" value="ECO:0007669"/>
    <property type="project" value="UniProtKB-UniRule"/>
</dbReference>
<feature type="region of interest" description="Disordered" evidence="26">
    <location>
        <begin position="1"/>
        <end position="36"/>
    </location>
</feature>
<dbReference type="InterPro" id="IPR023346">
    <property type="entry name" value="Lysozyme-like_dom_sf"/>
</dbReference>